<dbReference type="EMBL" id="JBHFQA010000015">
    <property type="protein sequence ID" value="KAL2086492.1"/>
    <property type="molecule type" value="Genomic_DNA"/>
</dbReference>
<dbReference type="AlphaFoldDB" id="A0ABD1JH66"/>
<evidence type="ECO:0000256" key="4">
    <source>
        <dbReference type="ARBA" id="ARBA00022837"/>
    </source>
</evidence>
<dbReference type="Gene3D" id="2.60.40.60">
    <property type="entry name" value="Cadherins"/>
    <property type="match status" value="6"/>
</dbReference>
<keyword evidence="6 8" id="KW-0472">Membrane</keyword>
<evidence type="ECO:0000256" key="5">
    <source>
        <dbReference type="ARBA" id="ARBA00022989"/>
    </source>
</evidence>
<dbReference type="SMART" id="SM00112">
    <property type="entry name" value="CA"/>
    <property type="match status" value="5"/>
</dbReference>
<dbReference type="Pfam" id="PF00028">
    <property type="entry name" value="Cadherin"/>
    <property type="match status" value="2"/>
</dbReference>
<dbReference type="InterPro" id="IPR020894">
    <property type="entry name" value="Cadherin_CS"/>
</dbReference>
<evidence type="ECO:0000256" key="7">
    <source>
        <dbReference type="PROSITE-ProRule" id="PRU00043"/>
    </source>
</evidence>
<gene>
    <name evidence="11" type="ORF">ACEWY4_017551</name>
</gene>
<sequence length="921" mass="99828">MCITCWVWTVLLLGLTFADSIQGLPAMLSSEYQENVLIDSRTGVITVRKELDHEKTNIVILVIQASLENNSQKTADATVTVGVEDVQEPPVFCQEVYTAEIWGVVPLAYSVVEVKATDPDEGETQMLQYFLVEPSSLFAVEPSSGQVVVMSTLQNGTVTLKVKVTDPHGLYDTATVEVTVVIIMRDFVQISINQPFDRVMSRVLETASALQGGLGLQVTIMNVTSVSGGNTVVSFIATDTNGAMVTPEDIKTHSPGDEFATVNTKKPLDAEALGEVNNIRSLRVKDINDNAPIFEKDVYEVQVPEVVVEVKDVNEPPVFSHDVYTAVIDRVVPIGYPVVVVKATDPDVGESERLQYSLVEPNSLFAVEPSSGQVYVVSDIKDSRKETLKVKATDPNGLYNTTTVEVTVVVDTSNVVKISINKPAETVMSRLHETERALQRGLGLEVKIVNVTSSSGDVLARATFLRSVAVVSFIAMDTGGNIVSSQDVKITLKNNEEKVQAELQEVLGADTQFEIVDEGKQPGPDNTLPIVLGTVIPVIVIAVFLAGICYTPGEAQATVNTKKPLDAEALTENSGALTYSIVCMNTTVSNMRTLPVTDMNDNGPVFEKDVYSVRVSEVLPVGGFVVQVKATDADVSPVYNSITYSIEVGVFHTITPAPIKAYGEDAENNQVIIYNISTVHPSDYWENFIIDSTGVITVQKELDHEKTNIVTLGIQASLENDKEKTAIAMARDPDVGDKLHYSLVEPSSLFDVDSYTGLIYAVSAIYSGEETLKVKATDQHGLYAITKVEVTVDIDPGNVVRIVINKPADTVMDLVRETEKALQKALGLKVMIIDITSTSTGDVLVSFMATDTTGSVVTSDNLKNDLRNNKDKVQAELQGVFGPDTDFDIVEESRPNKTLAIILGTLIPLICIVTILSVVIR</sequence>
<dbReference type="PANTHER" id="PTHR24026:SF126">
    <property type="entry name" value="PROTOCADHERIN FAT 4"/>
    <property type="match status" value="1"/>
</dbReference>
<dbReference type="GO" id="GO:0007155">
    <property type="term" value="P:cell adhesion"/>
    <property type="evidence" value="ECO:0007669"/>
    <property type="project" value="UniProtKB-KW"/>
</dbReference>
<keyword evidence="9" id="KW-0732">Signal</keyword>
<comment type="subcellular location">
    <subcellularLocation>
        <location evidence="1">Membrane</location>
    </subcellularLocation>
</comment>
<keyword evidence="5 8" id="KW-1133">Transmembrane helix</keyword>
<proteinExistence type="predicted"/>
<evidence type="ECO:0000256" key="8">
    <source>
        <dbReference type="SAM" id="Phobius"/>
    </source>
</evidence>
<evidence type="ECO:0000256" key="2">
    <source>
        <dbReference type="ARBA" id="ARBA00022692"/>
    </source>
</evidence>
<dbReference type="GO" id="GO:0005886">
    <property type="term" value="C:plasma membrane"/>
    <property type="evidence" value="ECO:0007669"/>
    <property type="project" value="UniProtKB-SubCell"/>
</dbReference>
<evidence type="ECO:0000259" key="10">
    <source>
        <dbReference type="PROSITE" id="PS50268"/>
    </source>
</evidence>
<dbReference type="SUPFAM" id="SSF49313">
    <property type="entry name" value="Cadherin-like"/>
    <property type="match status" value="5"/>
</dbReference>
<evidence type="ECO:0000256" key="3">
    <source>
        <dbReference type="ARBA" id="ARBA00022737"/>
    </source>
</evidence>
<feature type="transmembrane region" description="Helical" evidence="8">
    <location>
        <begin position="899"/>
        <end position="920"/>
    </location>
</feature>
<dbReference type="GO" id="GO:0009653">
    <property type="term" value="P:anatomical structure morphogenesis"/>
    <property type="evidence" value="ECO:0007669"/>
    <property type="project" value="UniProtKB-ARBA"/>
</dbReference>
<dbReference type="PROSITE" id="PS50268">
    <property type="entry name" value="CADHERIN_2"/>
    <property type="match status" value="4"/>
</dbReference>
<dbReference type="InterPro" id="IPR002126">
    <property type="entry name" value="Cadherin-like_dom"/>
</dbReference>
<protein>
    <recommendedName>
        <fullName evidence="10">Cadherin domain-containing protein</fullName>
    </recommendedName>
</protein>
<keyword evidence="2 8" id="KW-0812">Transmembrane</keyword>
<keyword evidence="4 7" id="KW-0106">Calcium</keyword>
<dbReference type="PANTHER" id="PTHR24026">
    <property type="entry name" value="FAT ATYPICAL CADHERIN-RELATED"/>
    <property type="match status" value="1"/>
</dbReference>
<feature type="signal peptide" evidence="9">
    <location>
        <begin position="1"/>
        <end position="18"/>
    </location>
</feature>
<accession>A0ABD1JH66</accession>
<comment type="caution">
    <text evidence="11">The sequence shown here is derived from an EMBL/GenBank/DDBJ whole genome shotgun (WGS) entry which is preliminary data.</text>
</comment>
<name>A0ABD1JH66_9TELE</name>
<keyword evidence="3" id="KW-0677">Repeat</keyword>
<dbReference type="GO" id="GO:0005509">
    <property type="term" value="F:calcium ion binding"/>
    <property type="evidence" value="ECO:0007669"/>
    <property type="project" value="UniProtKB-UniRule"/>
</dbReference>
<feature type="domain" description="Cadherin" evidence="10">
    <location>
        <begin position="111"/>
        <end position="197"/>
    </location>
</feature>
<evidence type="ECO:0000313" key="11">
    <source>
        <dbReference type="EMBL" id="KAL2086492.1"/>
    </source>
</evidence>
<reference evidence="11 12" key="1">
    <citation type="submission" date="2024-09" db="EMBL/GenBank/DDBJ databases">
        <title>A chromosome-level genome assembly of Gray's grenadier anchovy, Coilia grayii.</title>
        <authorList>
            <person name="Fu Z."/>
        </authorList>
    </citation>
    <scope>NUCLEOTIDE SEQUENCE [LARGE SCALE GENOMIC DNA]</scope>
    <source>
        <strain evidence="11">G4</strain>
        <tissue evidence="11">Muscle</tissue>
    </source>
</reference>
<dbReference type="CDD" id="cd11304">
    <property type="entry name" value="Cadherin_repeat"/>
    <property type="match status" value="5"/>
</dbReference>
<evidence type="ECO:0000313" key="12">
    <source>
        <dbReference type="Proteomes" id="UP001591681"/>
    </source>
</evidence>
<feature type="chain" id="PRO_5044750705" description="Cadherin domain-containing protein" evidence="9">
    <location>
        <begin position="19"/>
        <end position="921"/>
    </location>
</feature>
<evidence type="ECO:0000256" key="9">
    <source>
        <dbReference type="SAM" id="SignalP"/>
    </source>
</evidence>
<dbReference type="Proteomes" id="UP001591681">
    <property type="component" value="Unassembled WGS sequence"/>
</dbReference>
<evidence type="ECO:0000256" key="1">
    <source>
        <dbReference type="ARBA" id="ARBA00004370"/>
    </source>
</evidence>
<dbReference type="InterPro" id="IPR015919">
    <property type="entry name" value="Cadherin-like_sf"/>
</dbReference>
<feature type="domain" description="Cadherin" evidence="10">
    <location>
        <begin position="320"/>
        <end position="425"/>
    </location>
</feature>
<dbReference type="PRINTS" id="PR00205">
    <property type="entry name" value="CADHERIN"/>
</dbReference>
<feature type="domain" description="Cadherin" evidence="10">
    <location>
        <begin position="38"/>
        <end position="92"/>
    </location>
</feature>
<organism evidence="11 12">
    <name type="scientific">Coilia grayii</name>
    <name type="common">Gray's grenadier anchovy</name>
    <dbReference type="NCBI Taxonomy" id="363190"/>
    <lineage>
        <taxon>Eukaryota</taxon>
        <taxon>Metazoa</taxon>
        <taxon>Chordata</taxon>
        <taxon>Craniata</taxon>
        <taxon>Vertebrata</taxon>
        <taxon>Euteleostomi</taxon>
        <taxon>Actinopterygii</taxon>
        <taxon>Neopterygii</taxon>
        <taxon>Teleostei</taxon>
        <taxon>Clupei</taxon>
        <taxon>Clupeiformes</taxon>
        <taxon>Clupeoidei</taxon>
        <taxon>Engraulidae</taxon>
        <taxon>Coilinae</taxon>
        <taxon>Coilia</taxon>
    </lineage>
</organism>
<feature type="domain" description="Cadherin" evidence="10">
    <location>
        <begin position="607"/>
        <end position="748"/>
    </location>
</feature>
<keyword evidence="12" id="KW-1185">Reference proteome</keyword>
<evidence type="ECO:0000256" key="6">
    <source>
        <dbReference type="ARBA" id="ARBA00023136"/>
    </source>
</evidence>
<dbReference type="PROSITE" id="PS00232">
    <property type="entry name" value="CADHERIN_1"/>
    <property type="match status" value="2"/>
</dbReference>